<keyword evidence="2" id="KW-1185">Reference proteome</keyword>
<organism evidence="1 2">
    <name type="scientific">Armillaria tabescens</name>
    <name type="common">Ringless honey mushroom</name>
    <name type="synonym">Agaricus tabescens</name>
    <dbReference type="NCBI Taxonomy" id="1929756"/>
    <lineage>
        <taxon>Eukaryota</taxon>
        <taxon>Fungi</taxon>
        <taxon>Dikarya</taxon>
        <taxon>Basidiomycota</taxon>
        <taxon>Agaricomycotina</taxon>
        <taxon>Agaricomycetes</taxon>
        <taxon>Agaricomycetidae</taxon>
        <taxon>Agaricales</taxon>
        <taxon>Marasmiineae</taxon>
        <taxon>Physalacriaceae</taxon>
        <taxon>Desarmillaria</taxon>
    </lineage>
</organism>
<dbReference type="RefSeq" id="XP_060332430.1">
    <property type="nucleotide sequence ID" value="XM_060480171.1"/>
</dbReference>
<dbReference type="EMBL" id="JAUEPS010000012">
    <property type="protein sequence ID" value="KAK0460391.1"/>
    <property type="molecule type" value="Genomic_DNA"/>
</dbReference>
<sequence length="206" mass="23808">MSIPPFIFSLLYAFHYGNDLGSEPHRQRLPTLFTSPPSDFDPTTSVLSSSQNSTISYRYIHDTKLLVIYKTMYEYAKDPTEIRIWQLQHDEWADCHEEEEGEVSVRCLGCSELVVFDVWEAHRDGCSGIEDKMVRAVMADMVNEEEEEEERRRCWTIRSLRGSPVAENADADVEIQDDEVLQSKRRSLGMRLCSALHFIGNKHSKE</sequence>
<name>A0AA39KI13_ARMTA</name>
<evidence type="ECO:0000313" key="2">
    <source>
        <dbReference type="Proteomes" id="UP001175211"/>
    </source>
</evidence>
<comment type="caution">
    <text evidence="1">The sequence shown here is derived from an EMBL/GenBank/DDBJ whole genome shotgun (WGS) entry which is preliminary data.</text>
</comment>
<dbReference type="AlphaFoldDB" id="A0AA39KI13"/>
<gene>
    <name evidence="1" type="ORF">EV420DRAFT_1746715</name>
</gene>
<protein>
    <submittedName>
        <fullName evidence="1">Uncharacterized protein</fullName>
    </submittedName>
</protein>
<evidence type="ECO:0000313" key="1">
    <source>
        <dbReference type="EMBL" id="KAK0460391.1"/>
    </source>
</evidence>
<dbReference type="GeneID" id="85363719"/>
<dbReference type="Proteomes" id="UP001175211">
    <property type="component" value="Unassembled WGS sequence"/>
</dbReference>
<reference evidence="1" key="1">
    <citation type="submission" date="2023-06" db="EMBL/GenBank/DDBJ databases">
        <authorList>
            <consortium name="Lawrence Berkeley National Laboratory"/>
            <person name="Ahrendt S."/>
            <person name="Sahu N."/>
            <person name="Indic B."/>
            <person name="Wong-Bajracharya J."/>
            <person name="Merenyi Z."/>
            <person name="Ke H.-M."/>
            <person name="Monk M."/>
            <person name="Kocsube S."/>
            <person name="Drula E."/>
            <person name="Lipzen A."/>
            <person name="Balint B."/>
            <person name="Henrissat B."/>
            <person name="Andreopoulos B."/>
            <person name="Martin F.M."/>
            <person name="Harder C.B."/>
            <person name="Rigling D."/>
            <person name="Ford K.L."/>
            <person name="Foster G.D."/>
            <person name="Pangilinan J."/>
            <person name="Papanicolaou A."/>
            <person name="Barry K."/>
            <person name="LaButti K."/>
            <person name="Viragh M."/>
            <person name="Koriabine M."/>
            <person name="Yan M."/>
            <person name="Riley R."/>
            <person name="Champramary S."/>
            <person name="Plett K.L."/>
            <person name="Tsai I.J."/>
            <person name="Slot J."/>
            <person name="Sipos G."/>
            <person name="Plett J."/>
            <person name="Nagy L.G."/>
            <person name="Grigoriev I.V."/>
        </authorList>
    </citation>
    <scope>NUCLEOTIDE SEQUENCE</scope>
    <source>
        <strain evidence="1">CCBAS 213</strain>
    </source>
</reference>
<proteinExistence type="predicted"/>
<accession>A0AA39KI13</accession>